<proteinExistence type="predicted"/>
<name>A0AA87ZGQ3_FICCA</name>
<keyword evidence="2" id="KW-1185">Reference proteome</keyword>
<dbReference type="EMBL" id="BTGU01003384">
    <property type="protein sequence ID" value="GMN31470.1"/>
    <property type="molecule type" value="Genomic_DNA"/>
</dbReference>
<organism evidence="1 2">
    <name type="scientific">Ficus carica</name>
    <name type="common">Common fig</name>
    <dbReference type="NCBI Taxonomy" id="3494"/>
    <lineage>
        <taxon>Eukaryota</taxon>
        <taxon>Viridiplantae</taxon>
        <taxon>Streptophyta</taxon>
        <taxon>Embryophyta</taxon>
        <taxon>Tracheophyta</taxon>
        <taxon>Spermatophyta</taxon>
        <taxon>Magnoliopsida</taxon>
        <taxon>eudicotyledons</taxon>
        <taxon>Gunneridae</taxon>
        <taxon>Pentapetalae</taxon>
        <taxon>rosids</taxon>
        <taxon>fabids</taxon>
        <taxon>Rosales</taxon>
        <taxon>Moraceae</taxon>
        <taxon>Ficeae</taxon>
        <taxon>Ficus</taxon>
    </lineage>
</organism>
<accession>A0AA87ZGQ3</accession>
<reference evidence="1" key="1">
    <citation type="submission" date="2023-07" db="EMBL/GenBank/DDBJ databases">
        <title>draft genome sequence of fig (Ficus carica).</title>
        <authorList>
            <person name="Takahashi T."/>
            <person name="Nishimura K."/>
        </authorList>
    </citation>
    <scope>NUCLEOTIDE SEQUENCE</scope>
</reference>
<evidence type="ECO:0000313" key="1">
    <source>
        <dbReference type="EMBL" id="GMN31470.1"/>
    </source>
</evidence>
<sequence length="10" mass="987">MQVGKAGLAI</sequence>
<gene>
    <name evidence="1" type="ORF">TIFTF001_044584</name>
</gene>
<comment type="caution">
    <text evidence="1">The sequence shown here is derived from an EMBL/GenBank/DDBJ whole genome shotgun (WGS) entry which is preliminary data.</text>
</comment>
<evidence type="ECO:0000313" key="2">
    <source>
        <dbReference type="Proteomes" id="UP001187192"/>
    </source>
</evidence>
<protein>
    <submittedName>
        <fullName evidence="1">Uncharacterized protein</fullName>
    </submittedName>
</protein>
<dbReference type="Proteomes" id="UP001187192">
    <property type="component" value="Unassembled WGS sequence"/>
</dbReference>